<dbReference type="AlphaFoldDB" id="A0A318MSH4"/>
<feature type="binding site" evidence="1">
    <location>
        <position position="50"/>
    </location>
    <ligand>
        <name>NAD(+)</name>
        <dbReference type="ChEBI" id="CHEBI:57540"/>
        <label>1</label>
    </ligand>
</feature>
<evidence type="ECO:0000313" key="3">
    <source>
        <dbReference type="Proteomes" id="UP000247838"/>
    </source>
</evidence>
<evidence type="ECO:0000256" key="1">
    <source>
        <dbReference type="PIRSR" id="PIRSR004776-1"/>
    </source>
</evidence>
<dbReference type="Gene3D" id="3.40.50.300">
    <property type="entry name" value="P-loop containing nucleotide triphosphate hydrolases"/>
    <property type="match status" value="1"/>
</dbReference>
<dbReference type="EMBL" id="QGLM01000017">
    <property type="protein sequence ID" value="PXY94849.1"/>
    <property type="molecule type" value="Genomic_DNA"/>
</dbReference>
<dbReference type="InterPro" id="IPR016429">
    <property type="entry name" value="NAD_NadR"/>
</dbReference>
<dbReference type="InterPro" id="IPR027417">
    <property type="entry name" value="P-loop_NTPase"/>
</dbReference>
<name>A0A318MSH4_FRIPE</name>
<dbReference type="GO" id="GO:0009435">
    <property type="term" value="P:NAD+ biosynthetic process"/>
    <property type="evidence" value="ECO:0007669"/>
    <property type="project" value="InterPro"/>
</dbReference>
<dbReference type="GO" id="GO:0050262">
    <property type="term" value="F:ribosylnicotinamide kinase activity"/>
    <property type="evidence" value="ECO:0007669"/>
    <property type="project" value="InterPro"/>
</dbReference>
<feature type="binding site" evidence="1">
    <location>
        <begin position="16"/>
        <end position="19"/>
    </location>
    <ligand>
        <name>NAD(+)</name>
        <dbReference type="ChEBI" id="CHEBI:57540"/>
        <label>1</label>
    </ligand>
</feature>
<keyword evidence="2" id="KW-0418">Kinase</keyword>
<dbReference type="Gene3D" id="3.40.50.620">
    <property type="entry name" value="HUPs"/>
    <property type="match status" value="1"/>
</dbReference>
<feature type="binding site" evidence="1">
    <location>
        <position position="23"/>
    </location>
    <ligand>
        <name>NAD(+)</name>
        <dbReference type="ChEBI" id="CHEBI:57540"/>
        <label>1</label>
    </ligand>
</feature>
<reference evidence="2 3" key="1">
    <citation type="submission" date="2018-05" db="EMBL/GenBank/DDBJ databases">
        <title>Reference genomes for bee gut microbiota database.</title>
        <authorList>
            <person name="Ellegaard K.M."/>
        </authorList>
    </citation>
    <scope>NUCLEOTIDE SEQUENCE [LARGE SCALE GENOMIC DNA]</scope>
    <source>
        <strain evidence="2 3">ESL0167</strain>
    </source>
</reference>
<dbReference type="Proteomes" id="UP000247838">
    <property type="component" value="Unassembled WGS sequence"/>
</dbReference>
<dbReference type="GO" id="GO:0000309">
    <property type="term" value="F:nicotinamide-nucleotide adenylyltransferase activity"/>
    <property type="evidence" value="ECO:0007669"/>
    <property type="project" value="InterPro"/>
</dbReference>
<organism evidence="2 3">
    <name type="scientific">Frischella perrara</name>
    <dbReference type="NCBI Taxonomy" id="1267021"/>
    <lineage>
        <taxon>Bacteria</taxon>
        <taxon>Pseudomonadati</taxon>
        <taxon>Pseudomonadota</taxon>
        <taxon>Gammaproteobacteria</taxon>
        <taxon>Orbales</taxon>
        <taxon>Orbaceae</taxon>
        <taxon>Frischella</taxon>
    </lineage>
</organism>
<dbReference type="OrthoDB" id="3249147at2"/>
<proteinExistence type="predicted"/>
<dbReference type="PANTHER" id="PTHR37512">
    <property type="entry name" value="TRIFUNCTIONAL NAD BIOSYNTHESIS/REGULATOR PROTEIN NADR"/>
    <property type="match status" value="1"/>
</dbReference>
<dbReference type="InterPro" id="IPR004821">
    <property type="entry name" value="Cyt_trans-like"/>
</dbReference>
<feature type="binding site" evidence="1">
    <location>
        <begin position="123"/>
        <end position="125"/>
    </location>
    <ligand>
        <name>NAD(+)</name>
        <dbReference type="ChEBI" id="CHEBI:57540"/>
        <label>1</label>
    </ligand>
</feature>
<accession>A0A318MSH4</accession>
<sequence length="316" mass="37415">MYHNIMKTKCKIGVIFGKFYPLHCGHIYLIEKAITQVEVLHVFLGCEQLRDLKLFEASHMPRQPQVSDRFYWLKRTFQNHQNIYIHVLNEEGIAYYPNGWRDWSDRVKAILAKHQVKPTVIFTSEQQDVVEYERFFHCTVKLIDVNRDFINISATQIRDNPYKNWQYLAKAARPFFVTKIALVSKQNQFDEIAQQLANIFNTVYVNNGYSNYFHYDHYGKIPISVTADDYIRIAKLQAQRIDEAALNANRVLFTALDFVTLQQSFQNMFHKEDQTLNELINKYPFDLVINYHDFNSKHSQLSIFEAVLEQVRNQLN</sequence>
<gene>
    <name evidence="2" type="ORF">DKK76_07590</name>
</gene>
<dbReference type="GO" id="GO:0000166">
    <property type="term" value="F:nucleotide binding"/>
    <property type="evidence" value="ECO:0007669"/>
    <property type="project" value="UniProtKB-KW"/>
</dbReference>
<dbReference type="PANTHER" id="PTHR37512:SF1">
    <property type="entry name" value="NADR_TTD14 AAA DOMAIN-CONTAINING PROTEIN"/>
    <property type="match status" value="1"/>
</dbReference>
<keyword evidence="2" id="KW-0808">Transferase</keyword>
<feature type="binding site" evidence="1">
    <location>
        <begin position="90"/>
        <end position="103"/>
    </location>
    <ligand>
        <name>NAD(+)</name>
        <dbReference type="ChEBI" id="CHEBI:57540"/>
        <label>1</label>
    </ligand>
</feature>
<evidence type="ECO:0000313" key="2">
    <source>
        <dbReference type="EMBL" id="PXY94849.1"/>
    </source>
</evidence>
<dbReference type="PIRSF" id="PIRSF004776">
    <property type="entry name" value="NadR_NMNAT/RNK"/>
    <property type="match status" value="1"/>
</dbReference>
<dbReference type="SUPFAM" id="SSF52374">
    <property type="entry name" value="Nucleotidylyl transferase"/>
    <property type="match status" value="1"/>
</dbReference>
<comment type="caution">
    <text evidence="2">The sequence shown here is derived from an EMBL/GenBank/DDBJ whole genome shotgun (WGS) entry which is preliminary data.</text>
</comment>
<protein>
    <submittedName>
        <fullName evidence="2">Multifunctional transcriptional regulator/nicotinamide-nucleotide adenylyltransferase/ribosylnicotinamide kinase NadR</fullName>
    </submittedName>
</protein>
<keyword evidence="2" id="KW-0548">Nucleotidyltransferase</keyword>
<keyword evidence="1" id="KW-0547">Nucleotide-binding</keyword>
<dbReference type="NCBIfam" id="TIGR00125">
    <property type="entry name" value="cyt_tran_rel"/>
    <property type="match status" value="1"/>
</dbReference>
<dbReference type="NCBIfam" id="NF005988">
    <property type="entry name" value="PRK08099.1"/>
    <property type="match status" value="1"/>
</dbReference>
<dbReference type="InterPro" id="IPR052735">
    <property type="entry name" value="NAD_biosynth-regulator"/>
</dbReference>
<dbReference type="InterPro" id="IPR014729">
    <property type="entry name" value="Rossmann-like_a/b/a_fold"/>
</dbReference>